<gene>
    <name evidence="2" type="ORF">HMPREF9088_1110</name>
</gene>
<proteinExistence type="predicted"/>
<dbReference type="AlphaFoldDB" id="E6LFH0"/>
<feature type="transmembrane region" description="Helical" evidence="1">
    <location>
        <begin position="110"/>
        <end position="131"/>
    </location>
</feature>
<evidence type="ECO:0000313" key="3">
    <source>
        <dbReference type="Proteomes" id="UP000010296"/>
    </source>
</evidence>
<dbReference type="Proteomes" id="UP000010296">
    <property type="component" value="Unassembled WGS sequence"/>
</dbReference>
<evidence type="ECO:0000256" key="1">
    <source>
        <dbReference type="SAM" id="Phobius"/>
    </source>
</evidence>
<feature type="transmembrane region" description="Helical" evidence="1">
    <location>
        <begin position="50"/>
        <end position="71"/>
    </location>
</feature>
<keyword evidence="1" id="KW-0472">Membrane</keyword>
<organism evidence="2 3">
    <name type="scientific">Enterococcus italicus (strain DSM 15952 / CCUG 50447 / LMG 22039 / TP 1.5)</name>
    <dbReference type="NCBI Taxonomy" id="888064"/>
    <lineage>
        <taxon>Bacteria</taxon>
        <taxon>Bacillati</taxon>
        <taxon>Bacillota</taxon>
        <taxon>Bacilli</taxon>
        <taxon>Lactobacillales</taxon>
        <taxon>Enterococcaceae</taxon>
        <taxon>Enterococcus</taxon>
    </lineage>
</organism>
<protein>
    <submittedName>
        <fullName evidence="2">Uncharacterized protein</fullName>
    </submittedName>
</protein>
<feature type="transmembrane region" description="Helical" evidence="1">
    <location>
        <begin position="151"/>
        <end position="172"/>
    </location>
</feature>
<keyword evidence="1" id="KW-1133">Transmembrane helix</keyword>
<feature type="transmembrane region" description="Helical" evidence="1">
    <location>
        <begin position="20"/>
        <end position="38"/>
    </location>
</feature>
<sequence length="205" mass="23206">MLLGCILVTIWIKQETLLNFLFSGGASAGSSAVVNTLVPERLMFFINHPFYTLALLLRSFSDVFVTFQNSISSPWPFISPSQLISSINFIYFLISLLLLSATLKIQVNNFFRWGISILFFVITIGIFYAISGDPRVYKLGDLHIGGVQGRYHFYMIPLLPLLLSPSIQKLNLINDLNESKLSVFFMKTSYILLFLNTCVGMYAYL</sequence>
<comment type="caution">
    <text evidence="2">The sequence shown here is derived from an EMBL/GenBank/DDBJ whole genome shotgun (WGS) entry which is preliminary data.</text>
</comment>
<name>E6LFH0_ENTI1</name>
<keyword evidence="3" id="KW-1185">Reference proteome</keyword>
<dbReference type="eggNOG" id="COG4713">
    <property type="taxonomic scope" value="Bacteria"/>
</dbReference>
<feature type="transmembrane region" description="Helical" evidence="1">
    <location>
        <begin position="184"/>
        <end position="204"/>
    </location>
</feature>
<evidence type="ECO:0000313" key="2">
    <source>
        <dbReference type="EMBL" id="EFU74069.1"/>
    </source>
</evidence>
<dbReference type="EMBL" id="AEPV01000039">
    <property type="protein sequence ID" value="EFU74069.1"/>
    <property type="molecule type" value="Genomic_DNA"/>
</dbReference>
<feature type="transmembrane region" description="Helical" evidence="1">
    <location>
        <begin position="83"/>
        <end position="103"/>
    </location>
</feature>
<reference evidence="2 3" key="1">
    <citation type="submission" date="2010-12" db="EMBL/GenBank/DDBJ databases">
        <authorList>
            <person name="Muzny D."/>
            <person name="Qin X."/>
            <person name="Deng J."/>
            <person name="Jiang H."/>
            <person name="Liu Y."/>
            <person name="Qu J."/>
            <person name="Song X.-Z."/>
            <person name="Zhang L."/>
            <person name="Thornton R."/>
            <person name="Coyle M."/>
            <person name="Francisco L."/>
            <person name="Jackson L."/>
            <person name="Javaid M."/>
            <person name="Korchina V."/>
            <person name="Kovar C."/>
            <person name="Mata R."/>
            <person name="Mathew T."/>
            <person name="Ngo R."/>
            <person name="Nguyen L."/>
            <person name="Nguyen N."/>
            <person name="Okwuonu G."/>
            <person name="Ongeri F."/>
            <person name="Pham C."/>
            <person name="Simmons D."/>
            <person name="Wilczek-Boney K."/>
            <person name="Hale W."/>
            <person name="Jakkamsetti A."/>
            <person name="Pham P."/>
            <person name="Ruth R."/>
            <person name="San Lucas F."/>
            <person name="Warren J."/>
            <person name="Zhang J."/>
            <person name="Zhao Z."/>
            <person name="Zhou C."/>
            <person name="Zhu D."/>
            <person name="Lee S."/>
            <person name="Bess C."/>
            <person name="Blankenburg K."/>
            <person name="Forbes L."/>
            <person name="Fu Q."/>
            <person name="Gubbala S."/>
            <person name="Hirani K."/>
            <person name="Jayaseelan J.C."/>
            <person name="Lara F."/>
            <person name="Munidasa M."/>
            <person name="Palculict T."/>
            <person name="Patil S."/>
            <person name="Pu L.-L."/>
            <person name="Saada N."/>
            <person name="Tang L."/>
            <person name="Weissenberger G."/>
            <person name="Zhu Y."/>
            <person name="Hemphill L."/>
            <person name="Shang Y."/>
            <person name="Youmans B."/>
            <person name="Ayvaz T."/>
            <person name="Ross M."/>
            <person name="Santibanez J."/>
            <person name="Aqrawi P."/>
            <person name="Gross S."/>
            <person name="Joshi V."/>
            <person name="Fowler G."/>
            <person name="Nazareth L."/>
            <person name="Reid J."/>
            <person name="Worley K."/>
            <person name="Petrosino J."/>
            <person name="Highlander S."/>
            <person name="Gibbs R."/>
        </authorList>
    </citation>
    <scope>NUCLEOTIDE SEQUENCE [LARGE SCALE GENOMIC DNA]</scope>
    <source>
        <strain evidence="3">DSM 15952 / CCUG 50447 / LMG 22039 / TP 1.5</strain>
    </source>
</reference>
<accession>E6LFH0</accession>
<keyword evidence="1" id="KW-0812">Transmembrane</keyword>
<dbReference type="HOGENOM" id="CLU_1389583_0_0_9"/>
<dbReference type="STRING" id="888064.HMPREF9088_1110"/>